<comment type="caution">
    <text evidence="2">The sequence shown here is derived from an EMBL/GenBank/DDBJ whole genome shotgun (WGS) entry which is preliminary data.</text>
</comment>
<feature type="transmembrane region" description="Helical" evidence="1">
    <location>
        <begin position="36"/>
        <end position="53"/>
    </location>
</feature>
<keyword evidence="3" id="KW-1185">Reference proteome</keyword>
<reference evidence="3" key="1">
    <citation type="journal article" date="2019" name="Int. J. Syst. Evol. Microbiol.">
        <title>The Global Catalogue of Microorganisms (GCM) 10K type strain sequencing project: providing services to taxonomists for standard genome sequencing and annotation.</title>
        <authorList>
            <consortium name="The Broad Institute Genomics Platform"/>
            <consortium name="The Broad Institute Genome Sequencing Center for Infectious Disease"/>
            <person name="Wu L."/>
            <person name="Ma J."/>
        </authorList>
    </citation>
    <scope>NUCLEOTIDE SEQUENCE [LARGE SCALE GENOMIC DNA]</scope>
    <source>
        <strain evidence="3">CGMCC 1.10106</strain>
    </source>
</reference>
<dbReference type="EMBL" id="BMDW01000009">
    <property type="protein sequence ID" value="GGA48554.1"/>
    <property type="molecule type" value="Genomic_DNA"/>
</dbReference>
<dbReference type="Proteomes" id="UP000618591">
    <property type="component" value="Unassembled WGS sequence"/>
</dbReference>
<evidence type="ECO:0000313" key="2">
    <source>
        <dbReference type="EMBL" id="GGA48554.1"/>
    </source>
</evidence>
<feature type="transmembrane region" description="Helical" evidence="1">
    <location>
        <begin position="6"/>
        <end position="24"/>
    </location>
</feature>
<dbReference type="RefSeq" id="WP_188446765.1">
    <property type="nucleotide sequence ID" value="NZ_BMDW01000009.1"/>
</dbReference>
<proteinExistence type="predicted"/>
<keyword evidence="1" id="KW-0472">Membrane</keyword>
<keyword evidence="1" id="KW-1133">Transmembrane helix</keyword>
<gene>
    <name evidence="2" type="ORF">GCM10011395_18620</name>
</gene>
<evidence type="ECO:0000313" key="3">
    <source>
        <dbReference type="Proteomes" id="UP000618591"/>
    </source>
</evidence>
<protein>
    <submittedName>
        <fullName evidence="2">Uncharacterized protein</fullName>
    </submittedName>
</protein>
<evidence type="ECO:0000256" key="1">
    <source>
        <dbReference type="SAM" id="Phobius"/>
    </source>
</evidence>
<keyword evidence="1" id="KW-0812">Transmembrane</keyword>
<name>A0ABQ1GQX0_9SPHN</name>
<organism evidence="2 3">
    <name type="scientific">Sphingomonas psychrolutea</name>
    <dbReference type="NCBI Taxonomy" id="1259676"/>
    <lineage>
        <taxon>Bacteria</taxon>
        <taxon>Pseudomonadati</taxon>
        <taxon>Pseudomonadota</taxon>
        <taxon>Alphaproteobacteria</taxon>
        <taxon>Sphingomonadales</taxon>
        <taxon>Sphingomonadaceae</taxon>
        <taxon>Sphingomonas</taxon>
    </lineage>
</organism>
<sequence>MNDTGINALYLALMLILPISALAARRLPIAQTFKMALAWVAIFGVMFVLVMLWQDAFGGGGSVGGVK</sequence>
<accession>A0ABQ1GQX0</accession>